<reference evidence="3 4" key="1">
    <citation type="submission" date="2020-08" db="EMBL/GenBank/DDBJ databases">
        <authorList>
            <person name="Liu C."/>
            <person name="Sun Q."/>
        </authorList>
    </citation>
    <scope>NUCLEOTIDE SEQUENCE [LARGE SCALE GENOMIC DNA]</scope>
    <source>
        <strain evidence="3 4">NSJ-59</strain>
    </source>
</reference>
<dbReference type="InterPro" id="IPR002767">
    <property type="entry name" value="Thiamine_BP"/>
</dbReference>
<comment type="similarity">
    <text evidence="1">Belongs to the UPF0045 family.</text>
</comment>
<protein>
    <submittedName>
        <fullName evidence="3">Thiamine-binding protein</fullName>
    </submittedName>
</protein>
<evidence type="ECO:0000313" key="4">
    <source>
        <dbReference type="Proteomes" id="UP000606870"/>
    </source>
</evidence>
<organism evidence="3 4">
    <name type="scientific">Megasphaera hominis</name>
    <dbReference type="NCBI Taxonomy" id="159836"/>
    <lineage>
        <taxon>Bacteria</taxon>
        <taxon>Bacillati</taxon>
        <taxon>Bacillota</taxon>
        <taxon>Negativicutes</taxon>
        <taxon>Veillonellales</taxon>
        <taxon>Veillonellaceae</taxon>
        <taxon>Megasphaera</taxon>
    </lineage>
</organism>
<sequence length="101" mass="11124">MNTLVAVCIAPSGTGDEYAPLVAEVVKIIRDSGLSCHTYSMFTEIEGEWDDVMAVVKKATQHFTDKGIRTSVVLKADIRPGYTNMMNGKMERLEEAINQKG</sequence>
<name>A0ABR6VJ89_9FIRM</name>
<keyword evidence="4" id="KW-1185">Reference proteome</keyword>
<dbReference type="InterPro" id="IPR029756">
    <property type="entry name" value="MTH1187/YkoF-like"/>
</dbReference>
<feature type="domain" description="Thiamine-binding protein" evidence="2">
    <location>
        <begin position="5"/>
        <end position="93"/>
    </location>
</feature>
<gene>
    <name evidence="3" type="ORF">H8J70_07825</name>
</gene>
<proteinExistence type="inferred from homology"/>
<evidence type="ECO:0000256" key="1">
    <source>
        <dbReference type="ARBA" id="ARBA00010272"/>
    </source>
</evidence>
<accession>A0ABR6VJ89</accession>
<dbReference type="EMBL" id="JACOGK010000020">
    <property type="protein sequence ID" value="MBC3537158.1"/>
    <property type="molecule type" value="Genomic_DNA"/>
</dbReference>
<dbReference type="InterPro" id="IPR051614">
    <property type="entry name" value="UPF0045_domain"/>
</dbReference>
<dbReference type="Gene3D" id="3.30.70.930">
    <property type="match status" value="1"/>
</dbReference>
<evidence type="ECO:0000259" key="2">
    <source>
        <dbReference type="Pfam" id="PF01910"/>
    </source>
</evidence>
<dbReference type="SUPFAM" id="SSF89957">
    <property type="entry name" value="MTH1187/YkoF-like"/>
    <property type="match status" value="1"/>
</dbReference>
<evidence type="ECO:0000313" key="3">
    <source>
        <dbReference type="EMBL" id="MBC3537158.1"/>
    </source>
</evidence>
<comment type="caution">
    <text evidence="3">The sequence shown here is derived from an EMBL/GenBank/DDBJ whole genome shotgun (WGS) entry which is preliminary data.</text>
</comment>
<dbReference type="PANTHER" id="PTHR33777:SF1">
    <property type="entry name" value="UPF0045 PROTEIN ECM15"/>
    <property type="match status" value="1"/>
</dbReference>
<dbReference type="Pfam" id="PF01910">
    <property type="entry name" value="Thiamine_BP"/>
    <property type="match status" value="1"/>
</dbReference>
<dbReference type="Proteomes" id="UP000606870">
    <property type="component" value="Unassembled WGS sequence"/>
</dbReference>
<dbReference type="PANTHER" id="PTHR33777">
    <property type="entry name" value="UPF0045 PROTEIN ECM15"/>
    <property type="match status" value="1"/>
</dbReference>
<dbReference type="RefSeq" id="WP_186503357.1">
    <property type="nucleotide sequence ID" value="NZ_JACOGK010000020.1"/>
</dbReference>